<reference evidence="1 2" key="1">
    <citation type="submission" date="2024-04" db="EMBL/GenBank/DDBJ databases">
        <authorList>
            <person name="Fracassetti M."/>
        </authorList>
    </citation>
    <scope>NUCLEOTIDE SEQUENCE [LARGE SCALE GENOMIC DNA]</scope>
</reference>
<organism evidence="1 2">
    <name type="scientific">Linum trigynum</name>
    <dbReference type="NCBI Taxonomy" id="586398"/>
    <lineage>
        <taxon>Eukaryota</taxon>
        <taxon>Viridiplantae</taxon>
        <taxon>Streptophyta</taxon>
        <taxon>Embryophyta</taxon>
        <taxon>Tracheophyta</taxon>
        <taxon>Spermatophyta</taxon>
        <taxon>Magnoliopsida</taxon>
        <taxon>eudicotyledons</taxon>
        <taxon>Gunneridae</taxon>
        <taxon>Pentapetalae</taxon>
        <taxon>rosids</taxon>
        <taxon>fabids</taxon>
        <taxon>Malpighiales</taxon>
        <taxon>Linaceae</taxon>
        <taxon>Linum</taxon>
    </lineage>
</organism>
<gene>
    <name evidence="1" type="ORF">LTRI10_LOCUS17804</name>
</gene>
<protein>
    <submittedName>
        <fullName evidence="1">Uncharacterized protein</fullName>
    </submittedName>
</protein>
<dbReference type="Proteomes" id="UP001497516">
    <property type="component" value="Chromosome 3"/>
</dbReference>
<accession>A0AAV2DRA6</accession>
<dbReference type="EMBL" id="OZ034816">
    <property type="protein sequence ID" value="CAL1376047.1"/>
    <property type="molecule type" value="Genomic_DNA"/>
</dbReference>
<evidence type="ECO:0000313" key="1">
    <source>
        <dbReference type="EMBL" id="CAL1376047.1"/>
    </source>
</evidence>
<dbReference type="AlphaFoldDB" id="A0AAV2DRA6"/>
<sequence length="82" mass="9005">MLLLVTARVSFAVVSSLRRTKHQFVTSTPMGLPLDAYVKEPIDPDTGTWDDVLLEACFPSAVAAAIRQIPLRGYGEVDMARE</sequence>
<keyword evidence="2" id="KW-1185">Reference proteome</keyword>
<proteinExistence type="predicted"/>
<evidence type="ECO:0000313" key="2">
    <source>
        <dbReference type="Proteomes" id="UP001497516"/>
    </source>
</evidence>
<name>A0AAV2DRA6_9ROSI</name>